<evidence type="ECO:0000256" key="7">
    <source>
        <dbReference type="ARBA" id="ARBA00023212"/>
    </source>
</evidence>
<dbReference type="Gene3D" id="1.20.1250.10">
    <property type="match status" value="1"/>
</dbReference>
<comment type="subcellular location">
    <subcellularLocation>
        <location evidence="1">Cytoplasm</location>
        <location evidence="1">Cytoskeleton</location>
        <location evidence="1">Microtubule organizing center</location>
        <location evidence="1">Centrosome</location>
        <location evidence="1">Centriole</location>
    </subcellularLocation>
    <subcellularLocation>
        <location evidence="2">Nucleus</location>
    </subcellularLocation>
</comment>
<dbReference type="GO" id="GO:0008017">
    <property type="term" value="F:microtubule binding"/>
    <property type="evidence" value="ECO:0007669"/>
    <property type="project" value="InterPro"/>
</dbReference>
<dbReference type="EMBL" id="CP026244">
    <property type="protein sequence ID" value="AWO98325.1"/>
    <property type="molecule type" value="Genomic_DNA"/>
</dbReference>
<dbReference type="GO" id="GO:0005874">
    <property type="term" value="C:microtubule"/>
    <property type="evidence" value="ECO:0007669"/>
    <property type="project" value="UniProtKB-KW"/>
</dbReference>
<evidence type="ECO:0000256" key="10">
    <source>
        <dbReference type="SAM" id="MobiDB-lite"/>
    </source>
</evidence>
<reference evidence="11 12" key="1">
    <citation type="submission" date="2017-12" db="EMBL/GenBank/DDBJ databases">
        <title>Integrating genomic resources of turbot (Scophthalmus maximus) in depth evaluation of genetic and physical mapping variation across individuals.</title>
        <authorList>
            <person name="Martinez P."/>
        </authorList>
    </citation>
    <scope>NUCLEOTIDE SEQUENCE [LARGE SCALE GENOMIC DNA]</scope>
</reference>
<keyword evidence="8" id="KW-0539">Nucleus</keyword>
<dbReference type="AlphaFoldDB" id="A0A2U9B3C8"/>
<sequence>MTVRFKGQSEYQKSYRVSRSRSASPQRCAPLAGLRSDHMGLSREPNLQRRKRPGPGARPLLSPPDPRRDMSSAAASRSRSAHGAEPSPCPNPPTPSEPRAEPESPAQPEAPAGPGPAAAEPGPPAGPGPAADPGLVASAKPRPSHPDSQPQPSPVTAAPDGQESSANEVDQALRWRAGLRSGGQRSGGHRSEHRRQFSWKKPATSASPILTAERVLYSSSRSIPPFKKNPVAMESEYQRSFQALAPPARPRLLKHLEHQRIPLFHTHTTNKKRREESPKMPTPKEHIPTPQNDDITPPPPQVQKRHRIPEEGGAMDGDAPQVRELRLRASSHRRRAWGTHFSRDHLSQLRSEHNALWEATDTATDSASGAASPRLTLDLCQEPDSRGTSCPEALDLVSRSSEADTHTTDNNTATRRQAWEEEEEEEDTDEEEGRLPTPRLKMKPVQRTHHDLTTPASGGAILVGKVKSGDERCGSAVSMAAGTDPVVDATMRRTEAWSENNPPHRPSPGPSPSPGHKPACKPIRSKLTPSPLVAPHHQAPPPPHCIQGTLRHPDFQLNVWNESDVTVTESGSESDFLWNLLWISSLDASCSPSHFLSFSRPRGDVTPATCDVTRRVTVNFLFMLKKLLSPDFLISLVQPSTEMKLHVSTVTPSLCPAMLVLLPLLLIGWAQLIAAHPVDRALSHPLRSPDTYQAVREVSQHAQTSLTEDDSSTRLFPRVSGDQDHMKICCLHANILDFYLNNILIHSADTHPKMLRLKTDLSRVSDDLQTQGCSVTHYHDHLHAVEFRRRLNRMEAKRGLNKAVGEIDILFTYLQDYCVQPRNSSDATE</sequence>
<evidence type="ECO:0000256" key="2">
    <source>
        <dbReference type="ARBA" id="ARBA00004123"/>
    </source>
</evidence>
<feature type="compositionally biased region" description="Pro residues" evidence="10">
    <location>
        <begin position="87"/>
        <end position="96"/>
    </location>
</feature>
<dbReference type="InterPro" id="IPR029136">
    <property type="entry name" value="MDM1"/>
</dbReference>
<feature type="compositionally biased region" description="Polar residues" evidence="10">
    <location>
        <begin position="9"/>
        <end position="25"/>
    </location>
</feature>
<evidence type="ECO:0000256" key="5">
    <source>
        <dbReference type="ARBA" id="ARBA00022490"/>
    </source>
</evidence>
<dbReference type="GO" id="GO:0005634">
    <property type="term" value="C:nucleus"/>
    <property type="evidence" value="ECO:0007669"/>
    <property type="project" value="UniProtKB-SubCell"/>
</dbReference>
<feature type="compositionally biased region" description="Acidic residues" evidence="10">
    <location>
        <begin position="420"/>
        <end position="432"/>
    </location>
</feature>
<feature type="region of interest" description="Disordered" evidence="10">
    <location>
        <begin position="1"/>
        <end position="211"/>
    </location>
</feature>
<dbReference type="PANTHER" id="PTHR32078:SF1">
    <property type="entry name" value="NUCLEAR PROTEIN MDM1"/>
    <property type="match status" value="1"/>
</dbReference>
<comment type="similarity">
    <text evidence="3">Belongs to the MDM1 family.</text>
</comment>
<dbReference type="SUPFAM" id="SSF47266">
    <property type="entry name" value="4-helical cytokines"/>
    <property type="match status" value="1"/>
</dbReference>
<feature type="compositionally biased region" description="Basic and acidic residues" evidence="10">
    <location>
        <begin position="273"/>
        <end position="287"/>
    </location>
</feature>
<keyword evidence="6" id="KW-0493">Microtubule</keyword>
<evidence type="ECO:0000256" key="6">
    <source>
        <dbReference type="ARBA" id="ARBA00022701"/>
    </source>
</evidence>
<feature type="compositionally biased region" description="Low complexity" evidence="10">
    <location>
        <begin position="103"/>
        <end position="120"/>
    </location>
</feature>
<dbReference type="PANTHER" id="PTHR32078">
    <property type="entry name" value="NUCLEAR PROTEIN MDM1"/>
    <property type="match status" value="1"/>
</dbReference>
<dbReference type="Proteomes" id="UP000246464">
    <property type="component" value="Chromosome 2"/>
</dbReference>
<dbReference type="GO" id="GO:0046600">
    <property type="term" value="P:negative regulation of centriole replication"/>
    <property type="evidence" value="ECO:0007669"/>
    <property type="project" value="InterPro"/>
</dbReference>
<accession>A0A2U9B3C8</accession>
<dbReference type="InterPro" id="IPR020444">
    <property type="entry name" value="IL-24"/>
</dbReference>
<comment type="function">
    <text evidence="9">Microtubule-binding protein that negatively regulates centriole duplication. Binds to and stabilizes microtubules.</text>
</comment>
<name>A0A2U9B3C8_SCOMX</name>
<gene>
    <name evidence="11" type="ORF">SMAX5B_018710</name>
</gene>
<feature type="region of interest" description="Disordered" evidence="10">
    <location>
        <begin position="266"/>
        <end position="322"/>
    </location>
</feature>
<evidence type="ECO:0000313" key="12">
    <source>
        <dbReference type="Proteomes" id="UP000246464"/>
    </source>
</evidence>
<keyword evidence="5" id="KW-0963">Cytoplasm</keyword>
<dbReference type="Pfam" id="PF15501">
    <property type="entry name" value="MDM1"/>
    <property type="match status" value="2"/>
</dbReference>
<dbReference type="STRING" id="52904.ENSSMAP00000014978"/>
<feature type="compositionally biased region" description="Basic residues" evidence="10">
    <location>
        <begin position="187"/>
        <end position="198"/>
    </location>
</feature>
<evidence type="ECO:0000256" key="1">
    <source>
        <dbReference type="ARBA" id="ARBA00004114"/>
    </source>
</evidence>
<evidence type="ECO:0000256" key="3">
    <source>
        <dbReference type="ARBA" id="ARBA00010494"/>
    </source>
</evidence>
<protein>
    <recommendedName>
        <fullName evidence="4">Nuclear protein MDM1</fullName>
    </recommendedName>
</protein>
<evidence type="ECO:0000256" key="8">
    <source>
        <dbReference type="ARBA" id="ARBA00023242"/>
    </source>
</evidence>
<evidence type="ECO:0000256" key="9">
    <source>
        <dbReference type="ARBA" id="ARBA00045771"/>
    </source>
</evidence>
<proteinExistence type="inferred from homology"/>
<organism evidence="11 12">
    <name type="scientific">Scophthalmus maximus</name>
    <name type="common">Turbot</name>
    <name type="synonym">Psetta maxima</name>
    <dbReference type="NCBI Taxonomy" id="52904"/>
    <lineage>
        <taxon>Eukaryota</taxon>
        <taxon>Metazoa</taxon>
        <taxon>Chordata</taxon>
        <taxon>Craniata</taxon>
        <taxon>Vertebrata</taxon>
        <taxon>Euteleostomi</taxon>
        <taxon>Actinopterygii</taxon>
        <taxon>Neopterygii</taxon>
        <taxon>Teleostei</taxon>
        <taxon>Neoteleostei</taxon>
        <taxon>Acanthomorphata</taxon>
        <taxon>Carangaria</taxon>
        <taxon>Pleuronectiformes</taxon>
        <taxon>Pleuronectoidei</taxon>
        <taxon>Scophthalmidae</taxon>
        <taxon>Scophthalmus</taxon>
    </lineage>
</organism>
<feature type="compositionally biased region" description="Pro residues" evidence="10">
    <location>
        <begin position="503"/>
        <end position="515"/>
    </location>
</feature>
<keyword evidence="7" id="KW-0206">Cytoskeleton</keyword>
<evidence type="ECO:0000256" key="4">
    <source>
        <dbReference type="ARBA" id="ARBA00013508"/>
    </source>
</evidence>
<keyword evidence="12" id="KW-1185">Reference proteome</keyword>
<dbReference type="InterPro" id="IPR009079">
    <property type="entry name" value="4_helix_cytokine-like_core"/>
</dbReference>
<feature type="region of interest" description="Disordered" evidence="10">
    <location>
        <begin position="495"/>
        <end position="541"/>
    </location>
</feature>
<dbReference type="PRINTS" id="PR01937">
    <property type="entry name" value="INTRLEUKIN24"/>
</dbReference>
<feature type="region of interest" description="Disordered" evidence="10">
    <location>
        <begin position="397"/>
        <end position="456"/>
    </location>
</feature>
<evidence type="ECO:0000313" key="11">
    <source>
        <dbReference type="EMBL" id="AWO98325.1"/>
    </source>
</evidence>
<dbReference type="GO" id="GO:0005814">
    <property type="term" value="C:centriole"/>
    <property type="evidence" value="ECO:0007669"/>
    <property type="project" value="UniProtKB-SubCell"/>
</dbReference>